<dbReference type="GO" id="GO:0030643">
    <property type="term" value="P:intracellular phosphate ion homeostasis"/>
    <property type="evidence" value="ECO:0007669"/>
    <property type="project" value="InterPro"/>
</dbReference>
<dbReference type="EMBL" id="FNWJ01000001">
    <property type="protein sequence ID" value="SEH10701.1"/>
    <property type="molecule type" value="Genomic_DNA"/>
</dbReference>
<organism evidence="9 10">
    <name type="scientific">Thermoleophilum album</name>
    <dbReference type="NCBI Taxonomy" id="29539"/>
    <lineage>
        <taxon>Bacteria</taxon>
        <taxon>Bacillati</taxon>
        <taxon>Actinomycetota</taxon>
        <taxon>Thermoleophilia</taxon>
        <taxon>Thermoleophilales</taxon>
        <taxon>Thermoleophilaceae</taxon>
        <taxon>Thermoleophilum</taxon>
    </lineage>
</organism>
<dbReference type="STRING" id="29539.SAMN02745716_0521"/>
<feature type="domain" description="PhoU" evidence="8">
    <location>
        <begin position="25"/>
        <end position="108"/>
    </location>
</feature>
<dbReference type="InterPro" id="IPR038078">
    <property type="entry name" value="PhoU-like_sf"/>
</dbReference>
<dbReference type="GO" id="GO:0005737">
    <property type="term" value="C:cytoplasm"/>
    <property type="evidence" value="ECO:0007669"/>
    <property type="project" value="UniProtKB-SubCell"/>
</dbReference>
<dbReference type="FunFam" id="1.20.58.220:FF:000004">
    <property type="entry name" value="Phosphate-specific transport system accessory protein PhoU"/>
    <property type="match status" value="1"/>
</dbReference>
<keyword evidence="10" id="KW-1185">Reference proteome</keyword>
<evidence type="ECO:0000256" key="6">
    <source>
        <dbReference type="ARBA" id="ARBA00022592"/>
    </source>
</evidence>
<evidence type="ECO:0000256" key="2">
    <source>
        <dbReference type="ARBA" id="ARBA00008107"/>
    </source>
</evidence>
<evidence type="ECO:0000256" key="1">
    <source>
        <dbReference type="ARBA" id="ARBA00004496"/>
    </source>
</evidence>
<dbReference type="RefSeq" id="WP_093115951.1">
    <property type="nucleotide sequence ID" value="NZ_FNWJ01000001.1"/>
</dbReference>
<reference evidence="10" key="1">
    <citation type="submission" date="2016-10" db="EMBL/GenBank/DDBJ databases">
        <authorList>
            <person name="Varghese N."/>
            <person name="Submissions S."/>
        </authorList>
    </citation>
    <scope>NUCLEOTIDE SEQUENCE [LARGE SCALE GENOMIC DNA]</scope>
    <source>
        <strain evidence="10">ATCC 35263</strain>
    </source>
</reference>
<dbReference type="AlphaFoldDB" id="A0A1H6FIN4"/>
<comment type="similarity">
    <text evidence="2 7">Belongs to the PhoU family.</text>
</comment>
<keyword evidence="5 7" id="KW-0963">Cytoplasm</keyword>
<protein>
    <recommendedName>
        <fullName evidence="7">Phosphate-specific transport system accessory protein PhoU</fullName>
    </recommendedName>
</protein>
<proteinExistence type="inferred from homology"/>
<dbReference type="PIRSF" id="PIRSF003107">
    <property type="entry name" value="PhoU"/>
    <property type="match status" value="1"/>
</dbReference>
<dbReference type="InterPro" id="IPR026022">
    <property type="entry name" value="PhoU_dom"/>
</dbReference>
<dbReference type="GO" id="GO:0006817">
    <property type="term" value="P:phosphate ion transport"/>
    <property type="evidence" value="ECO:0007669"/>
    <property type="project" value="UniProtKB-KW"/>
</dbReference>
<dbReference type="GO" id="GO:0045936">
    <property type="term" value="P:negative regulation of phosphate metabolic process"/>
    <property type="evidence" value="ECO:0007669"/>
    <property type="project" value="InterPro"/>
</dbReference>
<gene>
    <name evidence="9" type="ORF">SAMN02745716_0521</name>
</gene>
<sequence>MPERARKHFQEELAELEQQTLGALDMVVGQLDNAMESLIRHDVELANLVVADDDRLDGRYLEVHQGVLGLIARQAPVAGDLRLAAALLHVIRHAERMGDHCVNIAKLVPLDDPQPRTDEVLLEKLARMGEHARLQVVQARRSFAERDMRMAVDLVRLDDQIDILNRECFDRVVEISDDQELREWGMHMMLAARNIERIGDYAVDVGEQTAFVVTGLFREFQDASHPELTPRVEPTA</sequence>
<dbReference type="PANTHER" id="PTHR42930">
    <property type="entry name" value="PHOSPHATE-SPECIFIC TRANSPORT SYSTEM ACCESSORY PROTEIN PHOU"/>
    <property type="match status" value="1"/>
</dbReference>
<dbReference type="OrthoDB" id="9814256at2"/>
<keyword evidence="4 7" id="KW-0813">Transport</keyword>
<dbReference type="NCBIfam" id="TIGR02135">
    <property type="entry name" value="phoU_full"/>
    <property type="match status" value="1"/>
</dbReference>
<evidence type="ECO:0000313" key="10">
    <source>
        <dbReference type="Proteomes" id="UP000222056"/>
    </source>
</evidence>
<dbReference type="Proteomes" id="UP000222056">
    <property type="component" value="Unassembled WGS sequence"/>
</dbReference>
<dbReference type="PANTHER" id="PTHR42930:SF3">
    <property type="entry name" value="PHOSPHATE-SPECIFIC TRANSPORT SYSTEM ACCESSORY PROTEIN PHOU"/>
    <property type="match status" value="1"/>
</dbReference>
<dbReference type="SUPFAM" id="SSF109755">
    <property type="entry name" value="PhoU-like"/>
    <property type="match status" value="1"/>
</dbReference>
<evidence type="ECO:0000313" key="9">
    <source>
        <dbReference type="EMBL" id="SEH10701.1"/>
    </source>
</evidence>
<accession>A0A1H6FIN4</accession>
<feature type="domain" description="PhoU" evidence="8">
    <location>
        <begin position="125"/>
        <end position="208"/>
    </location>
</feature>
<name>A0A1H6FIN4_THEAL</name>
<comment type="function">
    <text evidence="7">Plays a role in the regulation of phosphate uptake.</text>
</comment>
<dbReference type="Gene3D" id="1.20.58.220">
    <property type="entry name" value="Phosphate transport system protein phou homolog 2, domain 2"/>
    <property type="match status" value="1"/>
</dbReference>
<evidence type="ECO:0000256" key="7">
    <source>
        <dbReference type="PIRNR" id="PIRNR003107"/>
    </source>
</evidence>
<comment type="subcellular location">
    <subcellularLocation>
        <location evidence="1 7">Cytoplasm</location>
    </subcellularLocation>
</comment>
<dbReference type="InterPro" id="IPR028366">
    <property type="entry name" value="PhoU"/>
</dbReference>
<evidence type="ECO:0000259" key="8">
    <source>
        <dbReference type="Pfam" id="PF01895"/>
    </source>
</evidence>
<evidence type="ECO:0000256" key="4">
    <source>
        <dbReference type="ARBA" id="ARBA00022448"/>
    </source>
</evidence>
<keyword evidence="6 7" id="KW-0592">Phosphate transport</keyword>
<evidence type="ECO:0000256" key="3">
    <source>
        <dbReference type="ARBA" id="ARBA00011738"/>
    </source>
</evidence>
<evidence type="ECO:0000256" key="5">
    <source>
        <dbReference type="ARBA" id="ARBA00022490"/>
    </source>
</evidence>
<dbReference type="Pfam" id="PF01895">
    <property type="entry name" value="PhoU"/>
    <property type="match status" value="2"/>
</dbReference>
<comment type="subunit">
    <text evidence="3 7">Homodimer.</text>
</comment>